<sequence>MGRNTLQVSRKTRRKAKGFTIDRDFVAHSDRLQCDDTRPLELIRVDDGWEETEAGIWNDNKVIDDKKNSRNLNDCKKFVVTTENVRKIFERIVSRLEPRRFSAWWATQSPAGEARSNHIQLRKTT</sequence>
<accession>A0AAD5WJ31</accession>
<dbReference type="AlphaFoldDB" id="A0AAD5WJ31"/>
<evidence type="ECO:0000313" key="2">
    <source>
        <dbReference type="Proteomes" id="UP001196413"/>
    </source>
</evidence>
<gene>
    <name evidence="1" type="ORF">KIN20_033676</name>
</gene>
<keyword evidence="2" id="KW-1185">Reference proteome</keyword>
<evidence type="ECO:0000313" key="1">
    <source>
        <dbReference type="EMBL" id="KAJ1371691.1"/>
    </source>
</evidence>
<comment type="caution">
    <text evidence="1">The sequence shown here is derived from an EMBL/GenBank/DDBJ whole genome shotgun (WGS) entry which is preliminary data.</text>
</comment>
<organism evidence="1 2">
    <name type="scientific">Parelaphostrongylus tenuis</name>
    <name type="common">Meningeal worm</name>
    <dbReference type="NCBI Taxonomy" id="148309"/>
    <lineage>
        <taxon>Eukaryota</taxon>
        <taxon>Metazoa</taxon>
        <taxon>Ecdysozoa</taxon>
        <taxon>Nematoda</taxon>
        <taxon>Chromadorea</taxon>
        <taxon>Rhabditida</taxon>
        <taxon>Rhabditina</taxon>
        <taxon>Rhabditomorpha</taxon>
        <taxon>Strongyloidea</taxon>
        <taxon>Metastrongylidae</taxon>
        <taxon>Parelaphostrongylus</taxon>
    </lineage>
</organism>
<proteinExistence type="predicted"/>
<protein>
    <submittedName>
        <fullName evidence="1">Uncharacterized protein</fullName>
    </submittedName>
</protein>
<dbReference type="EMBL" id="JAHQIW010007023">
    <property type="protein sequence ID" value="KAJ1371691.1"/>
    <property type="molecule type" value="Genomic_DNA"/>
</dbReference>
<reference evidence="1" key="1">
    <citation type="submission" date="2021-06" db="EMBL/GenBank/DDBJ databases">
        <title>Parelaphostrongylus tenuis whole genome reference sequence.</title>
        <authorList>
            <person name="Garwood T.J."/>
            <person name="Larsen P.A."/>
            <person name="Fountain-Jones N.M."/>
            <person name="Garbe J.R."/>
            <person name="Macchietto M.G."/>
            <person name="Kania S.A."/>
            <person name="Gerhold R.W."/>
            <person name="Richards J.E."/>
            <person name="Wolf T.M."/>
        </authorList>
    </citation>
    <scope>NUCLEOTIDE SEQUENCE</scope>
    <source>
        <strain evidence="1">MNPRO001-30</strain>
        <tissue evidence="1">Meninges</tissue>
    </source>
</reference>
<dbReference type="Proteomes" id="UP001196413">
    <property type="component" value="Unassembled WGS sequence"/>
</dbReference>
<name>A0AAD5WJ31_PARTN</name>